<reference evidence="1 2" key="1">
    <citation type="submission" date="2023-07" db="EMBL/GenBank/DDBJ databases">
        <title>Functional and genomic diversity of the sorghum phyllosphere microbiome.</title>
        <authorList>
            <person name="Shade A."/>
        </authorList>
    </citation>
    <scope>NUCLEOTIDE SEQUENCE [LARGE SCALE GENOMIC DNA]</scope>
    <source>
        <strain evidence="1 2">SORGH_AS_1064</strain>
    </source>
</reference>
<keyword evidence="2" id="KW-1185">Reference proteome</keyword>
<dbReference type="Proteomes" id="UP001225072">
    <property type="component" value="Unassembled WGS sequence"/>
</dbReference>
<dbReference type="EMBL" id="JAUTAL010000001">
    <property type="protein sequence ID" value="MDQ1095772.1"/>
    <property type="molecule type" value="Genomic_DNA"/>
</dbReference>
<gene>
    <name evidence="1" type="ORF">QE404_000919</name>
</gene>
<name>A0ABU0TFD6_9FLAO</name>
<proteinExistence type="predicted"/>
<sequence>MILLFSLFVVSLHLMNNTVFISLGLPGEDALYDIYLF</sequence>
<accession>A0ABU0TFD6</accession>
<evidence type="ECO:0000313" key="2">
    <source>
        <dbReference type="Proteomes" id="UP001225072"/>
    </source>
</evidence>
<comment type="caution">
    <text evidence="1">The sequence shown here is derived from an EMBL/GenBank/DDBJ whole genome shotgun (WGS) entry which is preliminary data.</text>
</comment>
<organism evidence="1 2">
    <name type="scientific">Chryseobacterium camelliae</name>
    <dbReference type="NCBI Taxonomy" id="1265445"/>
    <lineage>
        <taxon>Bacteria</taxon>
        <taxon>Pseudomonadati</taxon>
        <taxon>Bacteroidota</taxon>
        <taxon>Flavobacteriia</taxon>
        <taxon>Flavobacteriales</taxon>
        <taxon>Weeksellaceae</taxon>
        <taxon>Chryseobacterium group</taxon>
        <taxon>Chryseobacterium</taxon>
    </lineage>
</organism>
<protein>
    <submittedName>
        <fullName evidence="1">Uncharacterized protein</fullName>
    </submittedName>
</protein>
<evidence type="ECO:0000313" key="1">
    <source>
        <dbReference type="EMBL" id="MDQ1095772.1"/>
    </source>
</evidence>